<feature type="domain" description="DUF1214" evidence="1">
    <location>
        <begin position="72"/>
        <end position="171"/>
    </location>
</feature>
<dbReference type="InterPro" id="IPR010621">
    <property type="entry name" value="DUF1214"/>
</dbReference>
<dbReference type="EMBL" id="MKIP01000059">
    <property type="protein sequence ID" value="OLP57982.1"/>
    <property type="molecule type" value="Genomic_DNA"/>
</dbReference>
<dbReference type="InterPro" id="IPR037049">
    <property type="entry name" value="DUF1214_C_sf"/>
</dbReference>
<organism evidence="2 3">
    <name type="scientific">Xaviernesmea oryzae</name>
    <dbReference type="NCBI Taxonomy" id="464029"/>
    <lineage>
        <taxon>Bacteria</taxon>
        <taxon>Pseudomonadati</taxon>
        <taxon>Pseudomonadota</taxon>
        <taxon>Alphaproteobacteria</taxon>
        <taxon>Hyphomicrobiales</taxon>
        <taxon>Rhizobiaceae</taxon>
        <taxon>Rhizobium/Agrobacterium group</taxon>
        <taxon>Xaviernesmea</taxon>
    </lineage>
</organism>
<dbReference type="Proteomes" id="UP000186364">
    <property type="component" value="Unassembled WGS sequence"/>
</dbReference>
<dbReference type="InterPro" id="IPR012038">
    <property type="entry name" value="UCP009471"/>
</dbReference>
<proteinExistence type="predicted"/>
<name>A0A1Q9ARC1_9HYPH</name>
<dbReference type="RefSeq" id="WP_075629886.1">
    <property type="nucleotide sequence ID" value="NZ_FOAM01000007.1"/>
</dbReference>
<accession>A0A1Q9ARC1</accession>
<protein>
    <recommendedName>
        <fullName evidence="1">DUF1214 domain-containing protein</fullName>
    </recommendedName>
</protein>
<reference evidence="2 3" key="1">
    <citation type="submission" date="2016-09" db="EMBL/GenBank/DDBJ databases">
        <title>Rhizobium sp. nov., a novel species isolated from the rice rhizosphere.</title>
        <authorList>
            <person name="Zhao J."/>
            <person name="Zhang X."/>
        </authorList>
    </citation>
    <scope>NUCLEOTIDE SEQUENCE [LARGE SCALE GENOMIC DNA]</scope>
    <source>
        <strain evidence="2 3">1.7048</strain>
    </source>
</reference>
<dbReference type="OrthoDB" id="7837485at2"/>
<dbReference type="SUPFAM" id="SSF160935">
    <property type="entry name" value="VPA0735-like"/>
    <property type="match status" value="1"/>
</dbReference>
<gene>
    <name evidence="2" type="ORF">BJF93_14240</name>
</gene>
<evidence type="ECO:0000313" key="3">
    <source>
        <dbReference type="Proteomes" id="UP000186364"/>
    </source>
</evidence>
<dbReference type="AlphaFoldDB" id="A0A1Q9ARC1"/>
<dbReference type="PANTHER" id="PTHR36509:SF2">
    <property type="entry name" value="BLL3101 PROTEIN"/>
    <property type="match status" value="1"/>
</dbReference>
<evidence type="ECO:0000313" key="2">
    <source>
        <dbReference type="EMBL" id="OLP57982.1"/>
    </source>
</evidence>
<keyword evidence="3" id="KW-1185">Reference proteome</keyword>
<dbReference type="Gene3D" id="2.60.120.600">
    <property type="entry name" value="Domain of unknown function DUF1214, C-terminal domain"/>
    <property type="match status" value="1"/>
</dbReference>
<sequence>MFRVPLLVALALSIAFGLGIASAVQALKTTVGFGVITLGPWTAYPNAQTSAADPYARAHRARQGRLLYGGAEGLQFIAATDSAGQPLDGRCRYDIVGQTPVARFWTLYMADAQDRAISAAPELPTALNAWTALHEAEGRILIHVSARAEPDNWLASKAAGPYRLVFTLLDTPTAGSSGLIEVTMPEIRQTGCGHA</sequence>
<dbReference type="PIRSF" id="PIRSF009471">
    <property type="entry name" value="UCP009471"/>
    <property type="match status" value="1"/>
</dbReference>
<evidence type="ECO:0000259" key="1">
    <source>
        <dbReference type="Pfam" id="PF06742"/>
    </source>
</evidence>
<dbReference type="PANTHER" id="PTHR36509">
    <property type="entry name" value="BLL3101 PROTEIN"/>
    <property type="match status" value="1"/>
</dbReference>
<dbReference type="Pfam" id="PF06742">
    <property type="entry name" value="DUF1214"/>
    <property type="match status" value="1"/>
</dbReference>
<comment type="caution">
    <text evidence="2">The sequence shown here is derived from an EMBL/GenBank/DDBJ whole genome shotgun (WGS) entry which is preliminary data.</text>
</comment>